<evidence type="ECO:0000256" key="3">
    <source>
        <dbReference type="ARBA" id="ARBA00022989"/>
    </source>
</evidence>
<dbReference type="Proteomes" id="UP000669179">
    <property type="component" value="Unassembled WGS sequence"/>
</dbReference>
<dbReference type="InterPro" id="IPR011701">
    <property type="entry name" value="MFS"/>
</dbReference>
<comment type="caution">
    <text evidence="8">The sequence shown here is derived from an EMBL/GenBank/DDBJ whole genome shotgun (WGS) entry which is preliminary data.</text>
</comment>
<evidence type="ECO:0000256" key="1">
    <source>
        <dbReference type="ARBA" id="ARBA00004651"/>
    </source>
</evidence>
<dbReference type="RefSeq" id="WP_208254056.1">
    <property type="nucleotide sequence ID" value="NZ_JAGEOJ010000002.1"/>
</dbReference>
<evidence type="ECO:0000313" key="9">
    <source>
        <dbReference type="Proteomes" id="UP000669179"/>
    </source>
</evidence>
<dbReference type="GO" id="GO:0005886">
    <property type="term" value="C:plasma membrane"/>
    <property type="evidence" value="ECO:0007669"/>
    <property type="project" value="UniProtKB-SubCell"/>
</dbReference>
<accession>A0A939T2E3</accession>
<feature type="transmembrane region" description="Helical" evidence="6">
    <location>
        <begin position="102"/>
        <end position="120"/>
    </location>
</feature>
<dbReference type="InterPro" id="IPR036259">
    <property type="entry name" value="MFS_trans_sf"/>
</dbReference>
<evidence type="ECO:0000256" key="5">
    <source>
        <dbReference type="SAM" id="MobiDB-lite"/>
    </source>
</evidence>
<feature type="transmembrane region" description="Helical" evidence="6">
    <location>
        <begin position="40"/>
        <end position="61"/>
    </location>
</feature>
<dbReference type="CDD" id="cd17321">
    <property type="entry name" value="MFS_MMR_MDR_like"/>
    <property type="match status" value="1"/>
</dbReference>
<protein>
    <submittedName>
        <fullName evidence="8">MFS transporter</fullName>
    </submittedName>
</protein>
<dbReference type="AlphaFoldDB" id="A0A939T2E3"/>
<feature type="transmembrane region" description="Helical" evidence="6">
    <location>
        <begin position="292"/>
        <end position="310"/>
    </location>
</feature>
<dbReference type="EMBL" id="JAGEOJ010000002">
    <property type="protein sequence ID" value="MBO2446453.1"/>
    <property type="molecule type" value="Genomic_DNA"/>
</dbReference>
<feature type="transmembrane region" description="Helical" evidence="6">
    <location>
        <begin position="73"/>
        <end position="96"/>
    </location>
</feature>
<dbReference type="PRINTS" id="PR01036">
    <property type="entry name" value="TCRTETB"/>
</dbReference>
<dbReference type="InterPro" id="IPR020846">
    <property type="entry name" value="MFS_dom"/>
</dbReference>
<dbReference type="GO" id="GO:0022857">
    <property type="term" value="F:transmembrane transporter activity"/>
    <property type="evidence" value="ECO:0007669"/>
    <property type="project" value="InterPro"/>
</dbReference>
<dbReference type="PANTHER" id="PTHR42718:SF49">
    <property type="entry name" value="EXPORT PROTEIN"/>
    <property type="match status" value="1"/>
</dbReference>
<feature type="transmembrane region" description="Helical" evidence="6">
    <location>
        <begin position="395"/>
        <end position="413"/>
    </location>
</feature>
<keyword evidence="9" id="KW-1185">Reference proteome</keyword>
<feature type="transmembrane region" description="Helical" evidence="6">
    <location>
        <begin position="159"/>
        <end position="181"/>
    </location>
</feature>
<gene>
    <name evidence="8" type="ORF">J4573_05090</name>
</gene>
<dbReference type="Pfam" id="PF07690">
    <property type="entry name" value="MFS_1"/>
    <property type="match status" value="1"/>
</dbReference>
<comment type="subcellular location">
    <subcellularLocation>
        <location evidence="1">Cell membrane</location>
        <topology evidence="1">Multi-pass membrane protein</topology>
    </subcellularLocation>
</comment>
<evidence type="ECO:0000259" key="7">
    <source>
        <dbReference type="PROSITE" id="PS50850"/>
    </source>
</evidence>
<organism evidence="8 9">
    <name type="scientific">Actinomadura barringtoniae</name>
    <dbReference type="NCBI Taxonomy" id="1427535"/>
    <lineage>
        <taxon>Bacteria</taxon>
        <taxon>Bacillati</taxon>
        <taxon>Actinomycetota</taxon>
        <taxon>Actinomycetes</taxon>
        <taxon>Streptosporangiales</taxon>
        <taxon>Thermomonosporaceae</taxon>
        <taxon>Actinomadura</taxon>
    </lineage>
</organism>
<feature type="region of interest" description="Disordered" evidence="5">
    <location>
        <begin position="452"/>
        <end position="473"/>
    </location>
</feature>
<reference evidence="8" key="1">
    <citation type="submission" date="2021-03" db="EMBL/GenBank/DDBJ databases">
        <authorList>
            <person name="Kanchanasin P."/>
            <person name="Saeng-In P."/>
            <person name="Phongsopitanun W."/>
            <person name="Yuki M."/>
            <person name="Kudo T."/>
            <person name="Ohkuma M."/>
            <person name="Tanasupawat S."/>
        </authorList>
    </citation>
    <scope>NUCLEOTIDE SEQUENCE</scope>
    <source>
        <strain evidence="8">GKU 128</strain>
    </source>
</reference>
<evidence type="ECO:0000256" key="2">
    <source>
        <dbReference type="ARBA" id="ARBA00022692"/>
    </source>
</evidence>
<feature type="transmembrane region" description="Helical" evidence="6">
    <location>
        <begin position="193"/>
        <end position="212"/>
    </location>
</feature>
<dbReference type="Gene3D" id="1.20.1250.20">
    <property type="entry name" value="MFS general substrate transporter like domains"/>
    <property type="match status" value="1"/>
</dbReference>
<proteinExistence type="predicted"/>
<feature type="transmembrane region" description="Helical" evidence="6">
    <location>
        <begin position="259"/>
        <end position="280"/>
    </location>
</feature>
<keyword evidence="2 6" id="KW-0812">Transmembrane</keyword>
<name>A0A939T2E3_9ACTN</name>
<dbReference type="Gene3D" id="1.20.1720.10">
    <property type="entry name" value="Multidrug resistance protein D"/>
    <property type="match status" value="1"/>
</dbReference>
<evidence type="ECO:0000256" key="4">
    <source>
        <dbReference type="ARBA" id="ARBA00023136"/>
    </source>
</evidence>
<feature type="transmembrane region" description="Helical" evidence="6">
    <location>
        <begin position="218"/>
        <end position="239"/>
    </location>
</feature>
<feature type="transmembrane region" description="Helical" evidence="6">
    <location>
        <begin position="350"/>
        <end position="374"/>
    </location>
</feature>
<feature type="domain" description="Major facilitator superfamily (MFS) profile" evidence="7">
    <location>
        <begin position="7"/>
        <end position="452"/>
    </location>
</feature>
<sequence>MTRRALVLPIVLLPFLTFPLTITGASVALPDIRDDLHSSLAATQWVVNGYNATFASFLVLAGSLADVLGRRRVFASGVVLFFGSAVVCSLAGDIVLLNAVRLLGGIGAAATVTSGSSIIADTFTGQARVKAFGLVGTTLGVGLAFGPTVGGALVDAFGWRGVFAVPAALAGLVLLGVPALPKAAGAHGRRVDWLGAALFTGGLLLVIFAFVQGPELGFGHPVIVAAFVGGIALGALFTYVERRVDDPMFELGLLANPRFLSMAIAAAAIVVVLVPLLVYLPSYLIANVGLDAGTAGIWLLMLTAPTVLLPTAGAALAKRVPIIWLVAGSVAVTSVGVLSLTTIGPDSTPLTLAVPLALTGAGFGLSTGLMDGLAIGAVEPEQAGTASGMFSAARLASETVGIAVVGAILASLSGDLLEGPDYTSALHTVCLALGGFGVVATAAVVAVSRRGGTSQGVTGPVTPPVKNEQARPC</sequence>
<evidence type="ECO:0000256" key="6">
    <source>
        <dbReference type="SAM" id="Phobius"/>
    </source>
</evidence>
<keyword evidence="4 6" id="KW-0472">Membrane</keyword>
<feature type="transmembrane region" description="Helical" evidence="6">
    <location>
        <begin position="322"/>
        <end position="344"/>
    </location>
</feature>
<dbReference type="PROSITE" id="PS50850">
    <property type="entry name" value="MFS"/>
    <property type="match status" value="1"/>
</dbReference>
<evidence type="ECO:0000313" key="8">
    <source>
        <dbReference type="EMBL" id="MBO2446453.1"/>
    </source>
</evidence>
<dbReference type="SUPFAM" id="SSF103473">
    <property type="entry name" value="MFS general substrate transporter"/>
    <property type="match status" value="1"/>
</dbReference>
<dbReference type="PANTHER" id="PTHR42718">
    <property type="entry name" value="MAJOR FACILITATOR SUPERFAMILY MULTIDRUG TRANSPORTER MFSC"/>
    <property type="match status" value="1"/>
</dbReference>
<keyword evidence="3 6" id="KW-1133">Transmembrane helix</keyword>
<feature type="transmembrane region" description="Helical" evidence="6">
    <location>
        <begin position="132"/>
        <end position="153"/>
    </location>
</feature>
<feature type="transmembrane region" description="Helical" evidence="6">
    <location>
        <begin position="425"/>
        <end position="447"/>
    </location>
</feature>